<name>A0A6A6XC46_9PLEO</name>
<gene>
    <name evidence="1" type="ORF">K505DRAFT_324962</name>
</gene>
<sequence length="142" mass="16113">MSTLRDQLWQTAKTAFDKYGEMTPESVITCRSPECVHRMFPASAGIPERTNKEYSDFVMGLKKVVPNMRLIIQDDFEPVIDESTRQVIAHIKSAGDTTFGPCEAEYFMALKMNEDGKQIVEFVEFIDTAYTLDFITKAGLKV</sequence>
<evidence type="ECO:0008006" key="3">
    <source>
        <dbReference type="Google" id="ProtNLM"/>
    </source>
</evidence>
<dbReference type="Proteomes" id="UP000799757">
    <property type="component" value="Unassembled WGS sequence"/>
</dbReference>
<organism evidence="1 2">
    <name type="scientific">Melanomma pulvis-pyrius CBS 109.77</name>
    <dbReference type="NCBI Taxonomy" id="1314802"/>
    <lineage>
        <taxon>Eukaryota</taxon>
        <taxon>Fungi</taxon>
        <taxon>Dikarya</taxon>
        <taxon>Ascomycota</taxon>
        <taxon>Pezizomycotina</taxon>
        <taxon>Dothideomycetes</taxon>
        <taxon>Pleosporomycetidae</taxon>
        <taxon>Pleosporales</taxon>
        <taxon>Melanommataceae</taxon>
        <taxon>Melanomma</taxon>
    </lineage>
</organism>
<protein>
    <recommendedName>
        <fullName evidence="3">SnoaL-like domain-containing protein</fullName>
    </recommendedName>
</protein>
<accession>A0A6A6XC46</accession>
<evidence type="ECO:0000313" key="2">
    <source>
        <dbReference type="Proteomes" id="UP000799757"/>
    </source>
</evidence>
<dbReference type="OrthoDB" id="3758478at2759"/>
<keyword evidence="2" id="KW-1185">Reference proteome</keyword>
<proteinExistence type="predicted"/>
<dbReference type="AlphaFoldDB" id="A0A6A6XC46"/>
<dbReference type="PANTHER" id="PTHR39598:SF1">
    <property type="entry name" value="AUSTINOID BIOSYNTHESIS CLUSTERS PROTEIN F-RELATED"/>
    <property type="match status" value="1"/>
</dbReference>
<dbReference type="PANTHER" id="PTHR39598">
    <property type="entry name" value="AUSTINOL SYNTHESIS PROTEIN F-RELATED"/>
    <property type="match status" value="1"/>
</dbReference>
<reference evidence="1" key="1">
    <citation type="journal article" date="2020" name="Stud. Mycol.">
        <title>101 Dothideomycetes genomes: a test case for predicting lifestyles and emergence of pathogens.</title>
        <authorList>
            <person name="Haridas S."/>
            <person name="Albert R."/>
            <person name="Binder M."/>
            <person name="Bloem J."/>
            <person name="Labutti K."/>
            <person name="Salamov A."/>
            <person name="Andreopoulos B."/>
            <person name="Baker S."/>
            <person name="Barry K."/>
            <person name="Bills G."/>
            <person name="Bluhm B."/>
            <person name="Cannon C."/>
            <person name="Castanera R."/>
            <person name="Culley D."/>
            <person name="Daum C."/>
            <person name="Ezra D."/>
            <person name="Gonzalez J."/>
            <person name="Henrissat B."/>
            <person name="Kuo A."/>
            <person name="Liang C."/>
            <person name="Lipzen A."/>
            <person name="Lutzoni F."/>
            <person name="Magnuson J."/>
            <person name="Mondo S."/>
            <person name="Nolan M."/>
            <person name="Ohm R."/>
            <person name="Pangilinan J."/>
            <person name="Park H.-J."/>
            <person name="Ramirez L."/>
            <person name="Alfaro M."/>
            <person name="Sun H."/>
            <person name="Tritt A."/>
            <person name="Yoshinaga Y."/>
            <person name="Zwiers L.-H."/>
            <person name="Turgeon B."/>
            <person name="Goodwin S."/>
            <person name="Spatafora J."/>
            <person name="Crous P."/>
            <person name="Grigoriev I."/>
        </authorList>
    </citation>
    <scope>NUCLEOTIDE SEQUENCE</scope>
    <source>
        <strain evidence="1">CBS 109.77</strain>
    </source>
</reference>
<dbReference type="EMBL" id="MU001901">
    <property type="protein sequence ID" value="KAF2794150.1"/>
    <property type="molecule type" value="Genomic_DNA"/>
</dbReference>
<dbReference type="InterPro" id="IPR050977">
    <property type="entry name" value="Fungal_Meroterpenoid_Isomerase"/>
</dbReference>
<evidence type="ECO:0000313" key="1">
    <source>
        <dbReference type="EMBL" id="KAF2794150.1"/>
    </source>
</evidence>